<dbReference type="PANTHER" id="PTHR46513:SF5">
    <property type="entry name" value="PRO-EPIDERMAL GROWTH FACTOR"/>
    <property type="match status" value="1"/>
</dbReference>
<evidence type="ECO:0000313" key="6">
    <source>
        <dbReference type="Ensembl" id="ENSEBUP00000025510.1"/>
    </source>
</evidence>
<feature type="transmembrane region" description="Helical" evidence="4">
    <location>
        <begin position="398"/>
        <end position="419"/>
    </location>
</feature>
<keyword evidence="4" id="KW-1133">Transmembrane helix</keyword>
<evidence type="ECO:0000313" key="7">
    <source>
        <dbReference type="Proteomes" id="UP000694388"/>
    </source>
</evidence>
<dbReference type="PROSITE" id="PS01186">
    <property type="entry name" value="EGF_2"/>
    <property type="match status" value="1"/>
</dbReference>
<dbReference type="Gene3D" id="2.120.10.30">
    <property type="entry name" value="TolB, C-terminal domain"/>
    <property type="match status" value="1"/>
</dbReference>
<keyword evidence="1" id="KW-1015">Disulfide bond</keyword>
<keyword evidence="1" id="KW-0245">EGF-like domain</keyword>
<dbReference type="InterPro" id="IPR050778">
    <property type="entry name" value="Cueball_EGF_LRP_Nidogen"/>
</dbReference>
<dbReference type="PROSITE" id="PS51120">
    <property type="entry name" value="LDLRB"/>
    <property type="match status" value="2"/>
</dbReference>
<feature type="disulfide bond" evidence="1">
    <location>
        <begin position="371"/>
        <end position="380"/>
    </location>
</feature>
<accession>A0A8C4R6N0</accession>
<dbReference type="GO" id="GO:0007173">
    <property type="term" value="P:epidermal growth factor receptor signaling pathway"/>
    <property type="evidence" value="ECO:0007669"/>
    <property type="project" value="TreeGrafter"/>
</dbReference>
<dbReference type="Ensembl" id="ENSEBUT00000026086.1">
    <property type="protein sequence ID" value="ENSEBUP00000025510.1"/>
    <property type="gene ID" value="ENSEBUG00000015728.1"/>
</dbReference>
<feature type="compositionally biased region" description="Polar residues" evidence="3">
    <location>
        <begin position="272"/>
        <end position="290"/>
    </location>
</feature>
<keyword evidence="4" id="KW-0812">Transmembrane</keyword>
<dbReference type="AlphaFoldDB" id="A0A8C4R6N0"/>
<reference evidence="6" key="2">
    <citation type="submission" date="2025-09" db="UniProtKB">
        <authorList>
            <consortium name="Ensembl"/>
        </authorList>
    </citation>
    <scope>IDENTIFICATION</scope>
</reference>
<evidence type="ECO:0000256" key="2">
    <source>
        <dbReference type="PROSITE-ProRule" id="PRU00461"/>
    </source>
</evidence>
<proteinExistence type="predicted"/>
<evidence type="ECO:0000256" key="1">
    <source>
        <dbReference type="PROSITE-ProRule" id="PRU00076"/>
    </source>
</evidence>
<keyword evidence="4" id="KW-0472">Membrane</keyword>
<dbReference type="Gene3D" id="2.10.25.10">
    <property type="entry name" value="Laminin"/>
    <property type="match status" value="1"/>
</dbReference>
<dbReference type="GO" id="GO:0005886">
    <property type="term" value="C:plasma membrane"/>
    <property type="evidence" value="ECO:0007669"/>
    <property type="project" value="TreeGrafter"/>
</dbReference>
<protein>
    <recommendedName>
        <fullName evidence="5">EGF-like domain-containing protein</fullName>
    </recommendedName>
</protein>
<dbReference type="GO" id="GO:0017147">
    <property type="term" value="F:Wnt-protein binding"/>
    <property type="evidence" value="ECO:0007669"/>
    <property type="project" value="TreeGrafter"/>
</dbReference>
<dbReference type="SUPFAM" id="SSF63825">
    <property type="entry name" value="YWTD domain"/>
    <property type="match status" value="1"/>
</dbReference>
<dbReference type="GO" id="GO:0008083">
    <property type="term" value="F:growth factor activity"/>
    <property type="evidence" value="ECO:0007669"/>
    <property type="project" value="TreeGrafter"/>
</dbReference>
<feature type="repeat" description="LDL-receptor class B" evidence="2">
    <location>
        <begin position="8"/>
        <end position="49"/>
    </location>
</feature>
<dbReference type="GO" id="GO:0060070">
    <property type="term" value="P:canonical Wnt signaling pathway"/>
    <property type="evidence" value="ECO:0007669"/>
    <property type="project" value="TreeGrafter"/>
</dbReference>
<comment type="caution">
    <text evidence="1">Lacks conserved residue(s) required for the propagation of feature annotation.</text>
</comment>
<name>A0A8C4R6N0_EPTBU</name>
<dbReference type="SMART" id="SM00181">
    <property type="entry name" value="EGF"/>
    <property type="match status" value="1"/>
</dbReference>
<organism evidence="6 7">
    <name type="scientific">Eptatretus burgeri</name>
    <name type="common">Inshore hagfish</name>
    <dbReference type="NCBI Taxonomy" id="7764"/>
    <lineage>
        <taxon>Eukaryota</taxon>
        <taxon>Metazoa</taxon>
        <taxon>Chordata</taxon>
        <taxon>Craniata</taxon>
        <taxon>Vertebrata</taxon>
        <taxon>Cyclostomata</taxon>
        <taxon>Myxini</taxon>
        <taxon>Myxiniformes</taxon>
        <taxon>Myxinidae</taxon>
        <taxon>Eptatretinae</taxon>
        <taxon>Eptatretus</taxon>
    </lineage>
</organism>
<feature type="region of interest" description="Disordered" evidence="3">
    <location>
        <begin position="272"/>
        <end position="304"/>
    </location>
</feature>
<evidence type="ECO:0000256" key="3">
    <source>
        <dbReference type="SAM" id="MobiDB-lite"/>
    </source>
</evidence>
<dbReference type="GO" id="GO:0042813">
    <property type="term" value="F:Wnt receptor activity"/>
    <property type="evidence" value="ECO:0007669"/>
    <property type="project" value="TreeGrafter"/>
</dbReference>
<feature type="domain" description="EGF-like" evidence="5">
    <location>
        <begin position="340"/>
        <end position="381"/>
    </location>
</feature>
<dbReference type="InterPro" id="IPR011042">
    <property type="entry name" value="6-blade_b-propeller_TolB-like"/>
</dbReference>
<dbReference type="GO" id="GO:0043410">
    <property type="term" value="P:positive regulation of MAPK cascade"/>
    <property type="evidence" value="ECO:0007669"/>
    <property type="project" value="TreeGrafter"/>
</dbReference>
<dbReference type="InterPro" id="IPR000742">
    <property type="entry name" value="EGF"/>
</dbReference>
<dbReference type="PROSITE" id="PS50026">
    <property type="entry name" value="EGF_3"/>
    <property type="match status" value="1"/>
</dbReference>
<feature type="repeat" description="LDL-receptor class B" evidence="2">
    <location>
        <begin position="137"/>
        <end position="179"/>
    </location>
</feature>
<dbReference type="GeneTree" id="ENSGT00940000158366"/>
<dbReference type="SMART" id="SM00135">
    <property type="entry name" value="LY"/>
    <property type="match status" value="3"/>
</dbReference>
<reference evidence="6" key="1">
    <citation type="submission" date="2025-08" db="UniProtKB">
        <authorList>
            <consortium name="Ensembl"/>
        </authorList>
    </citation>
    <scope>IDENTIFICATION</scope>
</reference>
<dbReference type="OMA" id="CHHNELE"/>
<keyword evidence="7" id="KW-1185">Reference proteome</keyword>
<evidence type="ECO:0000259" key="5">
    <source>
        <dbReference type="PROSITE" id="PS50026"/>
    </source>
</evidence>
<feature type="disulfide bond" evidence="1">
    <location>
        <begin position="352"/>
        <end position="369"/>
    </location>
</feature>
<dbReference type="PANTHER" id="PTHR46513">
    <property type="entry name" value="VITELLOGENIN RECEPTOR-LIKE PROTEIN-RELATED-RELATED"/>
    <property type="match status" value="1"/>
</dbReference>
<dbReference type="InterPro" id="IPR000033">
    <property type="entry name" value="LDLR_classB_rpt"/>
</dbReference>
<sequence length="444" mass="49215">MATSQESPSILWKESHHHIERIGLDGAERSVVFRGHRGLPQGIALDWIQRKLYWTVPEESCIVEGSLNGSQRDTFYCERGSNPQALAVHPQAGLVFWTEAFLRPCIRSLSISGHQTGLIAAVGLISPRALALDTKRSQLYWSDEGRGVIETSSMDGTQRRVFAQTNTDRVSSLAVYGDSLWYSVPARRALVRLRRTSGQRTVHLHGESMQPTALLVVPAGTDDFPTDNHEQALALTRLLVVNDSPGSSSTATNPTIHETIPDRGRDMKFQQSSHTELTIFTSDRSSSASTQEEETRTLTSPKPTNCCNNVRSEEILRPDSSEEQDNEIGCTNCTHKADGHLVECPEALRHFCLNGGQCQWVQYISKPMCRCVSGYVGERCHHNELEPPVGHEQARTTLITTLTTLAVGLLLVLVIVGIICSCRSRSRWRCLPSCHSLLCYTNGL</sequence>
<dbReference type="SUPFAM" id="SSF57196">
    <property type="entry name" value="EGF/Laminin"/>
    <property type="match status" value="1"/>
</dbReference>
<dbReference type="GO" id="GO:0008284">
    <property type="term" value="P:positive regulation of cell population proliferation"/>
    <property type="evidence" value="ECO:0007669"/>
    <property type="project" value="TreeGrafter"/>
</dbReference>
<evidence type="ECO:0000256" key="4">
    <source>
        <dbReference type="SAM" id="Phobius"/>
    </source>
</evidence>
<dbReference type="PROSITE" id="PS00022">
    <property type="entry name" value="EGF_1"/>
    <property type="match status" value="1"/>
</dbReference>
<dbReference type="Proteomes" id="UP000694388">
    <property type="component" value="Unplaced"/>
</dbReference>